<dbReference type="SUPFAM" id="SSF81606">
    <property type="entry name" value="PP2C-like"/>
    <property type="match status" value="1"/>
</dbReference>
<reference evidence="2" key="1">
    <citation type="submission" date="2019-08" db="EMBL/GenBank/DDBJ databases">
        <authorList>
            <person name="Kucharzyk K."/>
            <person name="Murdoch R.W."/>
            <person name="Higgins S."/>
            <person name="Loffler F."/>
        </authorList>
    </citation>
    <scope>NUCLEOTIDE SEQUENCE</scope>
</reference>
<feature type="domain" description="PPM-type phosphatase" evidence="1">
    <location>
        <begin position="1"/>
        <end position="144"/>
    </location>
</feature>
<dbReference type="Gene3D" id="3.60.40.10">
    <property type="entry name" value="PPM-type phosphatase domain"/>
    <property type="match status" value="1"/>
</dbReference>
<dbReference type="EMBL" id="VSSQ01022286">
    <property type="protein sequence ID" value="MPM68492.1"/>
    <property type="molecule type" value="Genomic_DNA"/>
</dbReference>
<dbReference type="EC" id="3.1.3.16" evidence="2"/>
<comment type="caution">
    <text evidence="2">The sequence shown here is derived from an EMBL/GenBank/DDBJ whole genome shotgun (WGS) entry which is preliminary data.</text>
</comment>
<gene>
    <name evidence="2" type="primary">stp_9</name>
    <name evidence="2" type="ORF">SDC9_115425</name>
</gene>
<accession>A0A645BTC6</accession>
<dbReference type="GO" id="GO:0004722">
    <property type="term" value="F:protein serine/threonine phosphatase activity"/>
    <property type="evidence" value="ECO:0007669"/>
    <property type="project" value="UniProtKB-EC"/>
</dbReference>
<evidence type="ECO:0000259" key="1">
    <source>
        <dbReference type="PROSITE" id="PS51746"/>
    </source>
</evidence>
<dbReference type="Pfam" id="PF13672">
    <property type="entry name" value="PP2C_2"/>
    <property type="match status" value="1"/>
</dbReference>
<dbReference type="InterPro" id="IPR001932">
    <property type="entry name" value="PPM-type_phosphatase-like_dom"/>
</dbReference>
<dbReference type="InterPro" id="IPR036457">
    <property type="entry name" value="PPM-type-like_dom_sf"/>
</dbReference>
<dbReference type="AlphaFoldDB" id="A0A645BTC6"/>
<dbReference type="PROSITE" id="PS51746">
    <property type="entry name" value="PPM_2"/>
    <property type="match status" value="1"/>
</dbReference>
<evidence type="ECO:0000313" key="2">
    <source>
        <dbReference type="EMBL" id="MPM68492.1"/>
    </source>
</evidence>
<name>A0A645BTC6_9ZZZZ</name>
<protein>
    <submittedName>
        <fullName evidence="2">Serine/threonine phosphatase stp</fullName>
        <ecNumber evidence="2">3.1.3.16</ecNumber>
    </submittedName>
</protein>
<organism evidence="2">
    <name type="scientific">bioreactor metagenome</name>
    <dbReference type="NCBI Taxonomy" id="1076179"/>
    <lineage>
        <taxon>unclassified sequences</taxon>
        <taxon>metagenomes</taxon>
        <taxon>ecological metagenomes</taxon>
    </lineage>
</organism>
<keyword evidence="2" id="KW-0378">Hydrolase</keyword>
<dbReference type="CDD" id="cd00143">
    <property type="entry name" value="PP2Cc"/>
    <property type="match status" value="1"/>
</dbReference>
<proteinExistence type="predicted"/>
<sequence length="149" mass="16584">MGTTFIAAAIYENKLYCVHIGDSRLYIYDKGILKQLSKDHSFVMEMVRMGKITLDEARNHPKRNMITKAVGIEETMPADTIVCSLEADSIILLCSDGLSTMVTDNDIEKILKKKSDLAAKADMLVKLANKNGGYDNISVILADRRVDNQ</sequence>